<name>A0A5C6VIF1_9FLAO</name>
<comment type="caution">
    <text evidence="2">The sequence shown here is derived from an EMBL/GenBank/DDBJ whole genome shotgun (WGS) entry which is preliminary data.</text>
</comment>
<dbReference type="RefSeq" id="WP_147012645.1">
    <property type="nucleotide sequence ID" value="NZ_VORB01000001.1"/>
</dbReference>
<feature type="transmembrane region" description="Helical" evidence="1">
    <location>
        <begin position="20"/>
        <end position="40"/>
    </location>
</feature>
<dbReference type="AlphaFoldDB" id="A0A5C6VIF1"/>
<protein>
    <submittedName>
        <fullName evidence="2">HEAT repeat domain-containing protein</fullName>
    </submittedName>
</protein>
<sequence>MSSWLEFYFFNSHYPTRIAAWMGSVLLFTSIALIIFIFISRKTTQRRNSKIERFTDKYETLITNILFEDTYASYSKGYEKIVESISSKGFDKVKRETLVHVILKAKENIMGESDKVLTTFYHELNLRKYALRDLKRGQWEDKAFVLQELGKMDVRESLPTIMKYTDHPNPILRAEAQYAAIDLAGERALGFLQDLRYPLSRWQQIRITQELDKLEAANIPQFYYLLDEKNKSVVLFGLRLIAHFNQVEGAEKLYKMVNHNDDDVLMELAKTAKHLEIDGIVPKFLQQFNSYSTEVKVAVVDAIGEIGNPYDHIDFLFKLLEVKEYRVAKAAARSLYSLSNGKITSEMLQRAGNRALFLKHVIDERKH</sequence>
<keyword evidence="3" id="KW-1185">Reference proteome</keyword>
<dbReference type="InterPro" id="IPR011989">
    <property type="entry name" value="ARM-like"/>
</dbReference>
<keyword evidence="1" id="KW-0472">Membrane</keyword>
<organism evidence="2 3">
    <name type="scientific">Luteibaculum oceani</name>
    <dbReference type="NCBI Taxonomy" id="1294296"/>
    <lineage>
        <taxon>Bacteria</taxon>
        <taxon>Pseudomonadati</taxon>
        <taxon>Bacteroidota</taxon>
        <taxon>Flavobacteriia</taxon>
        <taxon>Flavobacteriales</taxon>
        <taxon>Luteibaculaceae</taxon>
        <taxon>Luteibaculum</taxon>
    </lineage>
</organism>
<proteinExistence type="predicted"/>
<reference evidence="2 3" key="1">
    <citation type="submission" date="2019-08" db="EMBL/GenBank/DDBJ databases">
        <title>Genome of Luteibaculum oceani JCM 18817.</title>
        <authorList>
            <person name="Bowman J.P."/>
        </authorList>
    </citation>
    <scope>NUCLEOTIDE SEQUENCE [LARGE SCALE GENOMIC DNA]</scope>
    <source>
        <strain evidence="2 3">JCM 18817</strain>
    </source>
</reference>
<accession>A0A5C6VIF1</accession>
<evidence type="ECO:0000313" key="3">
    <source>
        <dbReference type="Proteomes" id="UP000321168"/>
    </source>
</evidence>
<dbReference type="SUPFAM" id="SSF48371">
    <property type="entry name" value="ARM repeat"/>
    <property type="match status" value="1"/>
</dbReference>
<dbReference type="Proteomes" id="UP000321168">
    <property type="component" value="Unassembled WGS sequence"/>
</dbReference>
<dbReference type="Pfam" id="PF13646">
    <property type="entry name" value="HEAT_2"/>
    <property type="match status" value="1"/>
</dbReference>
<keyword evidence="1" id="KW-0812">Transmembrane</keyword>
<dbReference type="Gene3D" id="1.25.10.10">
    <property type="entry name" value="Leucine-rich Repeat Variant"/>
    <property type="match status" value="1"/>
</dbReference>
<gene>
    <name evidence="2" type="ORF">FRX97_01475</name>
</gene>
<keyword evidence="1" id="KW-1133">Transmembrane helix</keyword>
<evidence type="ECO:0000256" key="1">
    <source>
        <dbReference type="SAM" id="Phobius"/>
    </source>
</evidence>
<dbReference type="InterPro" id="IPR016024">
    <property type="entry name" value="ARM-type_fold"/>
</dbReference>
<dbReference type="EMBL" id="VORB01000001">
    <property type="protein sequence ID" value="TXC85322.1"/>
    <property type="molecule type" value="Genomic_DNA"/>
</dbReference>
<evidence type="ECO:0000313" key="2">
    <source>
        <dbReference type="EMBL" id="TXC85322.1"/>
    </source>
</evidence>
<dbReference type="OrthoDB" id="1454284at2"/>